<evidence type="ECO:0000256" key="2">
    <source>
        <dbReference type="ARBA" id="ARBA00022670"/>
    </source>
</evidence>
<dbReference type="SUPFAM" id="SSF50494">
    <property type="entry name" value="Trypsin-like serine proteases"/>
    <property type="match status" value="1"/>
</dbReference>
<gene>
    <name evidence="8" type="ORF">Sya03_46860</name>
</gene>
<dbReference type="Gene3D" id="2.40.10.10">
    <property type="entry name" value="Trypsin-like serine proteases"/>
    <property type="match status" value="2"/>
</dbReference>
<dbReference type="PANTHER" id="PTHR36234">
    <property type="entry name" value="LYSYL ENDOPEPTIDASE"/>
    <property type="match status" value="1"/>
</dbReference>
<evidence type="ECO:0000256" key="1">
    <source>
        <dbReference type="ARBA" id="ARBA00008764"/>
    </source>
</evidence>
<evidence type="ECO:0000256" key="5">
    <source>
        <dbReference type="ARBA" id="ARBA00022825"/>
    </source>
</evidence>
<dbReference type="GO" id="GO:0006508">
    <property type="term" value="P:proteolysis"/>
    <property type="evidence" value="ECO:0007669"/>
    <property type="project" value="UniProtKB-KW"/>
</dbReference>
<sequence length="296" mass="31237">MTIIANEPTFEPISDRARRVGADPDDAWRDEPEPRKRAYAARHGIDVAAVASEAELDRRLESVVGAADFLPGRWLRQGRAAADAVARIRTGSSLGSGFLVTPSLLMTNNHVLPDAATAAVSTATFRFEDDEDEQRPEATRFGLDPQRCFVTDEALDFTLVAVAQPPGAPAPGATYGCIAAKAATGKILEGMPVNIVQHPQGRAKEIAVRHNLLLSVDDATTLTYGTDTEPGSSGSPVFNDDWELVALHHAGGGDAPGRLVGNRGIRISAIVRHVAAVAGPVPGELLAEFLTIAGTP</sequence>
<evidence type="ECO:0000313" key="8">
    <source>
        <dbReference type="EMBL" id="GIJ05334.1"/>
    </source>
</evidence>
<reference evidence="8" key="1">
    <citation type="submission" date="2021-01" db="EMBL/GenBank/DDBJ databases">
        <title>Whole genome shotgun sequence of Spirilliplanes yamanashiensis NBRC 15828.</title>
        <authorList>
            <person name="Komaki H."/>
            <person name="Tamura T."/>
        </authorList>
    </citation>
    <scope>NUCLEOTIDE SEQUENCE</scope>
    <source>
        <strain evidence="8">NBRC 15828</strain>
    </source>
</reference>
<comment type="caution">
    <text evidence="8">The sequence shown here is derived from an EMBL/GenBank/DDBJ whole genome shotgun (WGS) entry which is preliminary data.</text>
</comment>
<organism evidence="8 9">
    <name type="scientific">Spirilliplanes yamanashiensis</name>
    <dbReference type="NCBI Taxonomy" id="42233"/>
    <lineage>
        <taxon>Bacteria</taxon>
        <taxon>Bacillati</taxon>
        <taxon>Actinomycetota</taxon>
        <taxon>Actinomycetes</taxon>
        <taxon>Micromonosporales</taxon>
        <taxon>Micromonosporaceae</taxon>
        <taxon>Spirilliplanes</taxon>
    </lineage>
</organism>
<dbReference type="InterPro" id="IPR009003">
    <property type="entry name" value="Peptidase_S1_PA"/>
</dbReference>
<dbReference type="EC" id="3.4.21.-" evidence="6"/>
<protein>
    <recommendedName>
        <fullName evidence="6">Serine protease</fullName>
        <ecNumber evidence="6">3.4.21.-</ecNumber>
    </recommendedName>
</protein>
<name>A0A8J3YCE9_9ACTN</name>
<dbReference type="PRINTS" id="PR00839">
    <property type="entry name" value="V8PROTEASE"/>
</dbReference>
<dbReference type="Pfam" id="PF13365">
    <property type="entry name" value="Trypsin_2"/>
    <property type="match status" value="1"/>
</dbReference>
<dbReference type="RefSeq" id="WP_203940531.1">
    <property type="nucleotide sequence ID" value="NZ_BAAAGJ010000011.1"/>
</dbReference>
<dbReference type="InterPro" id="IPR043504">
    <property type="entry name" value="Peptidase_S1_PA_chymotrypsin"/>
</dbReference>
<dbReference type="PANTHER" id="PTHR36234:SF5">
    <property type="entry name" value="LYSYL ENDOPEPTIDASE"/>
    <property type="match status" value="1"/>
</dbReference>
<dbReference type="GO" id="GO:0008236">
    <property type="term" value="F:serine-type peptidase activity"/>
    <property type="evidence" value="ECO:0007669"/>
    <property type="project" value="UniProtKB-KW"/>
</dbReference>
<keyword evidence="3" id="KW-0732">Signal</keyword>
<proteinExistence type="inferred from homology"/>
<evidence type="ECO:0000256" key="6">
    <source>
        <dbReference type="RuleBase" id="RU004296"/>
    </source>
</evidence>
<evidence type="ECO:0000256" key="4">
    <source>
        <dbReference type="ARBA" id="ARBA00022801"/>
    </source>
</evidence>
<keyword evidence="9" id="KW-1185">Reference proteome</keyword>
<keyword evidence="4 6" id="KW-0378">Hydrolase</keyword>
<keyword evidence="5 6" id="KW-0720">Serine protease</keyword>
<dbReference type="Proteomes" id="UP000652013">
    <property type="component" value="Unassembled WGS sequence"/>
</dbReference>
<accession>A0A8J3YCE9</accession>
<keyword evidence="2 6" id="KW-0645">Protease</keyword>
<evidence type="ECO:0000256" key="7">
    <source>
        <dbReference type="SAM" id="MobiDB-lite"/>
    </source>
</evidence>
<dbReference type="EMBL" id="BOOY01000032">
    <property type="protein sequence ID" value="GIJ05334.1"/>
    <property type="molecule type" value="Genomic_DNA"/>
</dbReference>
<dbReference type="AlphaFoldDB" id="A0A8J3YCE9"/>
<evidence type="ECO:0000256" key="3">
    <source>
        <dbReference type="ARBA" id="ARBA00022729"/>
    </source>
</evidence>
<comment type="similarity">
    <text evidence="1 6">Belongs to the peptidase S1B family.</text>
</comment>
<evidence type="ECO:0000313" key="9">
    <source>
        <dbReference type="Proteomes" id="UP000652013"/>
    </source>
</evidence>
<dbReference type="InterPro" id="IPR008256">
    <property type="entry name" value="Peptidase_S1B"/>
</dbReference>
<feature type="region of interest" description="Disordered" evidence="7">
    <location>
        <begin position="13"/>
        <end position="32"/>
    </location>
</feature>